<feature type="region of interest" description="Disordered" evidence="1">
    <location>
        <begin position="88"/>
        <end position="163"/>
    </location>
</feature>
<dbReference type="Proteomes" id="UP001303160">
    <property type="component" value="Unassembled WGS sequence"/>
</dbReference>
<evidence type="ECO:0000256" key="1">
    <source>
        <dbReference type="SAM" id="MobiDB-lite"/>
    </source>
</evidence>
<keyword evidence="2" id="KW-1133">Transmembrane helix</keyword>
<reference evidence="3" key="1">
    <citation type="journal article" date="2023" name="Mol. Phylogenet. Evol.">
        <title>Genome-scale phylogeny and comparative genomics of the fungal order Sordariales.</title>
        <authorList>
            <person name="Hensen N."/>
            <person name="Bonometti L."/>
            <person name="Westerberg I."/>
            <person name="Brannstrom I.O."/>
            <person name="Guillou S."/>
            <person name="Cros-Aarteil S."/>
            <person name="Calhoun S."/>
            <person name="Haridas S."/>
            <person name="Kuo A."/>
            <person name="Mondo S."/>
            <person name="Pangilinan J."/>
            <person name="Riley R."/>
            <person name="LaButti K."/>
            <person name="Andreopoulos B."/>
            <person name="Lipzen A."/>
            <person name="Chen C."/>
            <person name="Yan M."/>
            <person name="Daum C."/>
            <person name="Ng V."/>
            <person name="Clum A."/>
            <person name="Steindorff A."/>
            <person name="Ohm R.A."/>
            <person name="Martin F."/>
            <person name="Silar P."/>
            <person name="Natvig D.O."/>
            <person name="Lalanne C."/>
            <person name="Gautier V."/>
            <person name="Ament-Velasquez S.L."/>
            <person name="Kruys A."/>
            <person name="Hutchinson M.I."/>
            <person name="Powell A.J."/>
            <person name="Barry K."/>
            <person name="Miller A.N."/>
            <person name="Grigoriev I.V."/>
            <person name="Debuchy R."/>
            <person name="Gladieux P."/>
            <person name="Hiltunen Thoren M."/>
            <person name="Johannesson H."/>
        </authorList>
    </citation>
    <scope>NUCLEOTIDE SEQUENCE</scope>
    <source>
        <strain evidence="3">CBS 315.58</strain>
    </source>
</reference>
<sequence>MGGFDDGIPIPDIPIHVFVIIGCVAALLAGSPLLGLWLTGFKKPTPSEPLYIRTLHDKLSSSTLIDVGGAALRVPPAAATRLSGEIIKSEEKKSLDIEEPEEVEDSKEPGEVEESKEPGKMEESKENVMTEDTNGGKEIEEIDENRGPKDADEITGIKEKEET</sequence>
<evidence type="ECO:0000256" key="2">
    <source>
        <dbReference type="SAM" id="Phobius"/>
    </source>
</evidence>
<keyword evidence="2" id="KW-0812">Transmembrane</keyword>
<gene>
    <name evidence="3" type="ORF">QBC40DRAFT_315469</name>
</gene>
<evidence type="ECO:0000313" key="4">
    <source>
        <dbReference type="Proteomes" id="UP001303160"/>
    </source>
</evidence>
<name>A0AAN6XQX5_9PEZI</name>
<organism evidence="3 4">
    <name type="scientific">Triangularia verruculosa</name>
    <dbReference type="NCBI Taxonomy" id="2587418"/>
    <lineage>
        <taxon>Eukaryota</taxon>
        <taxon>Fungi</taxon>
        <taxon>Dikarya</taxon>
        <taxon>Ascomycota</taxon>
        <taxon>Pezizomycotina</taxon>
        <taxon>Sordariomycetes</taxon>
        <taxon>Sordariomycetidae</taxon>
        <taxon>Sordariales</taxon>
        <taxon>Podosporaceae</taxon>
        <taxon>Triangularia</taxon>
    </lineage>
</organism>
<reference evidence="3" key="2">
    <citation type="submission" date="2023-05" db="EMBL/GenBank/DDBJ databases">
        <authorList>
            <consortium name="Lawrence Berkeley National Laboratory"/>
            <person name="Steindorff A."/>
            <person name="Hensen N."/>
            <person name="Bonometti L."/>
            <person name="Westerberg I."/>
            <person name="Brannstrom I.O."/>
            <person name="Guillou S."/>
            <person name="Cros-Aarteil S."/>
            <person name="Calhoun S."/>
            <person name="Haridas S."/>
            <person name="Kuo A."/>
            <person name="Mondo S."/>
            <person name="Pangilinan J."/>
            <person name="Riley R."/>
            <person name="Labutti K."/>
            <person name="Andreopoulos B."/>
            <person name="Lipzen A."/>
            <person name="Chen C."/>
            <person name="Yanf M."/>
            <person name="Daum C."/>
            <person name="Ng V."/>
            <person name="Clum A."/>
            <person name="Ohm R."/>
            <person name="Martin F."/>
            <person name="Silar P."/>
            <person name="Natvig D."/>
            <person name="Lalanne C."/>
            <person name="Gautier V."/>
            <person name="Ament-Velasquez S.L."/>
            <person name="Kruys A."/>
            <person name="Hutchinson M.I."/>
            <person name="Powell A.J."/>
            <person name="Barry K."/>
            <person name="Miller A.N."/>
            <person name="Grigoriev I.V."/>
            <person name="Debuchy R."/>
            <person name="Gladieux P."/>
            <person name="Thoren M.H."/>
            <person name="Johannesson H."/>
        </authorList>
    </citation>
    <scope>NUCLEOTIDE SEQUENCE</scope>
    <source>
        <strain evidence="3">CBS 315.58</strain>
    </source>
</reference>
<feature type="compositionally biased region" description="Basic and acidic residues" evidence="1">
    <location>
        <begin position="106"/>
        <end position="163"/>
    </location>
</feature>
<dbReference type="EMBL" id="MU863887">
    <property type="protein sequence ID" value="KAK4203780.1"/>
    <property type="molecule type" value="Genomic_DNA"/>
</dbReference>
<comment type="caution">
    <text evidence="3">The sequence shown here is derived from an EMBL/GenBank/DDBJ whole genome shotgun (WGS) entry which is preliminary data.</text>
</comment>
<protein>
    <submittedName>
        <fullName evidence="3">Uncharacterized protein</fullName>
    </submittedName>
</protein>
<proteinExistence type="predicted"/>
<dbReference type="AlphaFoldDB" id="A0AAN6XQX5"/>
<accession>A0AAN6XQX5</accession>
<evidence type="ECO:0000313" key="3">
    <source>
        <dbReference type="EMBL" id="KAK4203780.1"/>
    </source>
</evidence>
<keyword evidence="4" id="KW-1185">Reference proteome</keyword>
<feature type="transmembrane region" description="Helical" evidence="2">
    <location>
        <begin position="15"/>
        <end position="38"/>
    </location>
</feature>
<keyword evidence="2" id="KW-0472">Membrane</keyword>